<reference evidence="1" key="1">
    <citation type="submission" date="2020-12" db="EMBL/GenBank/DDBJ databases">
        <title>Enhanced detection system for hospital associated transmission using whole genome sequencing surveillance.</title>
        <authorList>
            <person name="Harrison L.H."/>
            <person name="Van Tyne D."/>
            <person name="Marsh J.W."/>
            <person name="Griffith M.P."/>
            <person name="Snyder D.J."/>
            <person name="Cooper V.S."/>
            <person name="Mustapha M."/>
        </authorList>
    </citation>
    <scope>NUCLEOTIDE SEQUENCE</scope>
    <source>
        <strain evidence="1">PSB00042</strain>
    </source>
</reference>
<proteinExistence type="predicted"/>
<evidence type="ECO:0000313" key="1">
    <source>
        <dbReference type="EMBL" id="MBI6883155.1"/>
    </source>
</evidence>
<accession>A0A8I1EAZ5</accession>
<dbReference type="EMBL" id="JAEHTE010000002">
    <property type="protein sequence ID" value="MBI6883155.1"/>
    <property type="molecule type" value="Genomic_DNA"/>
</dbReference>
<sequence>MNKKSSIFKHPKYPFITIGLAYDLDDSLSEASIGVDHVVAPDDWWVYFGDKAVFLTYSSADEAVSGAEKELFDRHNRGEVEHQMAKAISKGDMDLLIRLAEGRGRALGRCEALEEFSRAVDDAYGALRRFRRH</sequence>
<protein>
    <submittedName>
        <fullName evidence="1">Uncharacterized protein</fullName>
    </submittedName>
</protein>
<gene>
    <name evidence="1" type="ORF">JEU22_04455</name>
</gene>
<evidence type="ECO:0000313" key="2">
    <source>
        <dbReference type="Proteomes" id="UP000637061"/>
    </source>
</evidence>
<dbReference type="RefSeq" id="WP_198746769.1">
    <property type="nucleotide sequence ID" value="NZ_JAEHTE010000002.1"/>
</dbReference>
<comment type="caution">
    <text evidence="1">The sequence shown here is derived from an EMBL/GenBank/DDBJ whole genome shotgun (WGS) entry which is preliminary data.</text>
</comment>
<name>A0A8I1EAZ5_PSEPU</name>
<organism evidence="1 2">
    <name type="scientific">Pseudomonas putida</name>
    <name type="common">Arthrobacter siderocapsulatus</name>
    <dbReference type="NCBI Taxonomy" id="303"/>
    <lineage>
        <taxon>Bacteria</taxon>
        <taxon>Pseudomonadati</taxon>
        <taxon>Pseudomonadota</taxon>
        <taxon>Gammaproteobacteria</taxon>
        <taxon>Pseudomonadales</taxon>
        <taxon>Pseudomonadaceae</taxon>
        <taxon>Pseudomonas</taxon>
    </lineage>
</organism>
<dbReference type="AlphaFoldDB" id="A0A8I1EAZ5"/>
<dbReference type="Proteomes" id="UP000637061">
    <property type="component" value="Unassembled WGS sequence"/>
</dbReference>